<comment type="caution">
    <text evidence="1">The sequence shown here is derived from an EMBL/GenBank/DDBJ whole genome shotgun (WGS) entry which is preliminary data.</text>
</comment>
<dbReference type="RefSeq" id="WP_282593537.1">
    <property type="nucleotide sequence ID" value="NZ_JAPAAF010000067.1"/>
</dbReference>
<evidence type="ECO:0000313" key="1">
    <source>
        <dbReference type="EMBL" id="MCW0484951.1"/>
    </source>
</evidence>
<proteinExistence type="predicted"/>
<reference evidence="1" key="1">
    <citation type="submission" date="2022-10" db="EMBL/GenBank/DDBJ databases">
        <title>Gaoshiqiia sediminis gen. nov., sp. nov., isolated from coastal sediment.</title>
        <authorList>
            <person name="Yu W.X."/>
            <person name="Mu D.S."/>
            <person name="Du J.Z."/>
            <person name="Liang Y.Q."/>
        </authorList>
    </citation>
    <scope>NUCLEOTIDE SEQUENCE</scope>
    <source>
        <strain evidence="1">A06</strain>
    </source>
</reference>
<gene>
    <name evidence="1" type="ORF">N2K84_19615</name>
</gene>
<dbReference type="EMBL" id="JAPAAF010000067">
    <property type="protein sequence ID" value="MCW0484951.1"/>
    <property type="molecule type" value="Genomic_DNA"/>
</dbReference>
<dbReference type="AlphaFoldDB" id="A0AA42CA62"/>
<accession>A0AA42CA62</accession>
<sequence length="211" mass="24794">MKQLILLIFFLMQFGFIFGQVQINTEEVKRYFTPNEQKELGKVVAYVDSIIYSKTKIVNIDSSYHQYFEILNENAANGNYEWAFNEEMKYKFLFGIDPAVYNKIWIKETPRMVRNRDTTLYNPEGYISIDLNHMGDFVKLLKNIGDTSSVYKEIQEQIEIVGGLPPSLVGGFLYNHKIFNFNNKNDHLWAAIFLLTLEESVDKKLKRYLNE</sequence>
<organism evidence="1 2">
    <name type="scientific">Gaoshiqia sediminis</name>
    <dbReference type="NCBI Taxonomy" id="2986998"/>
    <lineage>
        <taxon>Bacteria</taxon>
        <taxon>Pseudomonadati</taxon>
        <taxon>Bacteroidota</taxon>
        <taxon>Bacteroidia</taxon>
        <taxon>Marinilabiliales</taxon>
        <taxon>Prolixibacteraceae</taxon>
        <taxon>Gaoshiqia</taxon>
    </lineage>
</organism>
<evidence type="ECO:0000313" key="2">
    <source>
        <dbReference type="Proteomes" id="UP001163821"/>
    </source>
</evidence>
<protein>
    <submittedName>
        <fullName evidence="1">Uncharacterized protein</fullName>
    </submittedName>
</protein>
<name>A0AA42CA62_9BACT</name>
<dbReference type="Proteomes" id="UP001163821">
    <property type="component" value="Unassembled WGS sequence"/>
</dbReference>
<keyword evidence="2" id="KW-1185">Reference proteome</keyword>